<proteinExistence type="predicted"/>
<dbReference type="GeneID" id="63187306"/>
<evidence type="ECO:0008006" key="3">
    <source>
        <dbReference type="Google" id="ProtNLM"/>
    </source>
</evidence>
<dbReference type="AlphaFoldDB" id="A0A8A2VHF3"/>
<dbReference type="RefSeq" id="WP_207290666.1">
    <property type="nucleotide sequence ID" value="NZ_CP071462.1"/>
</dbReference>
<dbReference type="Proteomes" id="UP000663203">
    <property type="component" value="Chromosome"/>
</dbReference>
<organism evidence="1 2">
    <name type="scientific">Haloterrigena alkaliphila</name>
    <dbReference type="NCBI Taxonomy" id="2816475"/>
    <lineage>
        <taxon>Archaea</taxon>
        <taxon>Methanobacteriati</taxon>
        <taxon>Methanobacteriota</taxon>
        <taxon>Stenosarchaea group</taxon>
        <taxon>Halobacteria</taxon>
        <taxon>Halobacteriales</taxon>
        <taxon>Natrialbaceae</taxon>
        <taxon>Haloterrigena</taxon>
    </lineage>
</organism>
<sequence length="678" mass="75003">MKPKFEVTKDRLVIIDPVGRGRYPVETGTTVTPESATANEIPYPIEKAVQITTADLTLPTNSTVYVRDRGGSLITEIQPNECTDLPESEYILDISRTLKVYVYVESAIRIRIANHKTTVSFGKPSSITIGARSYHTRPRETIKTTTDPTAVMKSVSRFGSALKTTGAEHSYPTHRAHPPIVSIADHLDIPDTLTPPETGVQIEIPSTLRHIFVVAPLAYYLAAEVVPASKPQIVTETGFSYSLDRKEGFETTVERILNQTFLLDCIVRTEGTTPLKSYERQEIEPSLDLDINELCDLSNMAQLERYLNVSYSTVEPCIPKWQRTTKLQAIPDHIGFLPFAVIDLGTITIEQGNNQATSSNQSSIPNQLPESPDNAEYIGKIVSEKTVVPQTWSQGDGSEITSTAVLSAFHQAVDQTPKDGPLEIEIVCNDSAMNEELITVYSIYGDRDDVPFDITIHHDLTTNRLQEVLSRENDFLHYIGHIDSDGFRCSDGVLDAGNIEKIGTKAFLLNGCQSHEQGVRLIEAGSIGGIVTTDEVCNREAVRVGRTISSLLNRGYSLYAALDIARMEADVANRYHIVGDGRQIIAQSDSGSPNVCSVTRKSDRLEVFITSYAGSKTKKGGLFTPYIDGVDEYYVVPQQIGPYTLTKAEFLRFIDLEQMPVFLDGELRWSAEIKTSEL</sequence>
<accession>A0A8A2VHF3</accession>
<gene>
    <name evidence="1" type="ORF">J0X25_08335</name>
</gene>
<evidence type="ECO:0000313" key="1">
    <source>
        <dbReference type="EMBL" id="QSX00952.1"/>
    </source>
</evidence>
<reference evidence="1 2" key="1">
    <citation type="submission" date="2021-03" db="EMBL/GenBank/DDBJ databases">
        <title>Haloterrigena longa sp. nov. and Haloterrigena limicola sp. nov., extremely halophilic archaea isolated from a salt lake.</title>
        <authorList>
            <person name="Henglin C."/>
        </authorList>
    </citation>
    <scope>NUCLEOTIDE SEQUENCE [LARGE SCALE GENOMIC DNA]</scope>
    <source>
        <strain evidence="1 2">KZCA68</strain>
    </source>
</reference>
<dbReference type="KEGG" id="hakz:J0X25_08335"/>
<dbReference type="EMBL" id="CP071462">
    <property type="protein sequence ID" value="QSX00952.1"/>
    <property type="molecule type" value="Genomic_DNA"/>
</dbReference>
<evidence type="ECO:0000313" key="2">
    <source>
        <dbReference type="Proteomes" id="UP000663203"/>
    </source>
</evidence>
<keyword evidence="2" id="KW-1185">Reference proteome</keyword>
<protein>
    <recommendedName>
        <fullName evidence="3">CHAT domain-containing protein</fullName>
    </recommendedName>
</protein>
<name>A0A8A2VHF3_9EURY</name>